<evidence type="ECO:0000313" key="2">
    <source>
        <dbReference type="Proteomes" id="UP000214688"/>
    </source>
</evidence>
<gene>
    <name evidence="1" type="ORF">CIG75_16190</name>
</gene>
<dbReference type="Proteomes" id="UP000214688">
    <property type="component" value="Chromosome"/>
</dbReference>
<dbReference type="OrthoDB" id="53812at2"/>
<dbReference type="KEGG" id="tab:CIG75_16190"/>
<dbReference type="EMBL" id="CP022657">
    <property type="protein sequence ID" value="ASS76335.1"/>
    <property type="molecule type" value="Genomic_DNA"/>
</dbReference>
<proteinExistence type="predicted"/>
<dbReference type="InterPro" id="IPR011033">
    <property type="entry name" value="PRC_barrel-like_sf"/>
</dbReference>
<organism evidence="1 2">
    <name type="scientific">Tumebacillus algifaecis</name>
    <dbReference type="NCBI Taxonomy" id="1214604"/>
    <lineage>
        <taxon>Bacteria</taxon>
        <taxon>Bacillati</taxon>
        <taxon>Bacillota</taxon>
        <taxon>Bacilli</taxon>
        <taxon>Bacillales</taxon>
        <taxon>Alicyclobacillaceae</taxon>
        <taxon>Tumebacillus</taxon>
    </lineage>
</organism>
<dbReference type="SUPFAM" id="SSF50346">
    <property type="entry name" value="PRC-barrel domain"/>
    <property type="match status" value="2"/>
</dbReference>
<protein>
    <recommendedName>
        <fullName evidence="3">PRC-barrel domain-containing protein</fullName>
    </recommendedName>
</protein>
<accession>A0A223D484</accession>
<reference evidence="1 2" key="1">
    <citation type="journal article" date="2015" name="Int. J. Syst. Evol. Microbiol.">
        <title>Tumebacillus algifaecis sp. nov., isolated from decomposing algal scum.</title>
        <authorList>
            <person name="Wu Y.F."/>
            <person name="Zhang B."/>
            <person name="Xing P."/>
            <person name="Wu Q.L."/>
            <person name="Liu S.J."/>
        </authorList>
    </citation>
    <scope>NUCLEOTIDE SEQUENCE [LARGE SCALE GENOMIC DNA]</scope>
    <source>
        <strain evidence="1 2">THMBR28</strain>
    </source>
</reference>
<dbReference type="AlphaFoldDB" id="A0A223D484"/>
<dbReference type="Gene3D" id="2.30.30.240">
    <property type="entry name" value="PRC-barrel domain"/>
    <property type="match status" value="1"/>
</dbReference>
<evidence type="ECO:0008006" key="3">
    <source>
        <dbReference type="Google" id="ProtNLM"/>
    </source>
</evidence>
<name>A0A223D484_9BACL</name>
<sequence length="249" mass="26517">MKKSIDILGLPIFSLIDGAEIGTVKQLIIKPDTGNVQLFLVENEQNSIGVYALPYSSAIGVGDFAVTVESGAAIQEISHVENARDLILLGYQVIGTRVLSRKGQLLGSVDEFYVDEETGVITACSFLEQGSTDSVKYFHKPNIMTFGRDVIVIHDEAQIVASLNEPKTASLTLVSDSVAETAASAETSEPPASASGYLIGKVLSDDLLSETGELIAAQGTVITEELVEMVKAIGPMLFMKLNRLAVPIS</sequence>
<keyword evidence="2" id="KW-1185">Reference proteome</keyword>
<evidence type="ECO:0000313" key="1">
    <source>
        <dbReference type="EMBL" id="ASS76335.1"/>
    </source>
</evidence>
<dbReference type="RefSeq" id="WP_094237568.1">
    <property type="nucleotide sequence ID" value="NZ_CP022657.1"/>
</dbReference>